<dbReference type="Proteomes" id="UP000034050">
    <property type="component" value="Unassembled WGS sequence"/>
</dbReference>
<name>A0A0G1FF55_9BACT</name>
<evidence type="ECO:0000313" key="2">
    <source>
        <dbReference type="Proteomes" id="UP000034050"/>
    </source>
</evidence>
<organism evidence="1 2">
    <name type="scientific">Candidatus Gottesmanbacteria bacterium GW2011_GWB1_43_11</name>
    <dbReference type="NCBI Taxonomy" id="1618446"/>
    <lineage>
        <taxon>Bacteria</taxon>
        <taxon>Candidatus Gottesmaniibacteriota</taxon>
    </lineage>
</organism>
<dbReference type="STRING" id="1618446.UV61_C0017G0004"/>
<protein>
    <submittedName>
        <fullName evidence="1">Uncharacterized protein</fullName>
    </submittedName>
</protein>
<proteinExistence type="predicted"/>
<evidence type="ECO:0000313" key="1">
    <source>
        <dbReference type="EMBL" id="KKS85493.1"/>
    </source>
</evidence>
<sequence length="332" mass="37677">MQDMSLQPVSLEEKGLRRQFVQGLLTLSFLLTACAGGSGPRPPDVIAPTYTPMTAPTPEIGLFLNLEKLLSYDEIWRVPLPNYVQNIKLDSEQIKKQNWSEDFVWEAEDANSTPQERADKFLNLLFDKMRGSGFEPFTATMDTFDKHKVDADNPNDNDGGIGIAYESFFETYSSQDLSFQYARATIGAYYVADGGWRVRLKFNTDYFDPSKAQGRLPINQAIYAGLTVHEMAHDYLFRTYIDELRSKYSPFSEDLLNAVVGYIEPQEPYAHAVSIGALIKLAQADENLYWAIGQDEIDGKLAKEYIRLQGTNEDNWWSDPWVVFVRDVAVGQ</sequence>
<dbReference type="EMBL" id="LCFD01000017">
    <property type="protein sequence ID" value="KKS85493.1"/>
    <property type="molecule type" value="Genomic_DNA"/>
</dbReference>
<accession>A0A0G1FF55</accession>
<comment type="caution">
    <text evidence="1">The sequence shown here is derived from an EMBL/GenBank/DDBJ whole genome shotgun (WGS) entry which is preliminary data.</text>
</comment>
<reference evidence="1 2" key="1">
    <citation type="journal article" date="2015" name="Nature">
        <title>rRNA introns, odd ribosomes, and small enigmatic genomes across a large radiation of phyla.</title>
        <authorList>
            <person name="Brown C.T."/>
            <person name="Hug L.A."/>
            <person name="Thomas B.C."/>
            <person name="Sharon I."/>
            <person name="Castelle C.J."/>
            <person name="Singh A."/>
            <person name="Wilkins M.J."/>
            <person name="Williams K.H."/>
            <person name="Banfield J.F."/>
        </authorList>
    </citation>
    <scope>NUCLEOTIDE SEQUENCE [LARGE SCALE GENOMIC DNA]</scope>
</reference>
<dbReference type="AlphaFoldDB" id="A0A0G1FF55"/>
<gene>
    <name evidence="1" type="ORF">UV61_C0017G0004</name>
</gene>